<dbReference type="RefSeq" id="XP_050549433.1">
    <property type="nucleotide sequence ID" value="XM_050693476.1"/>
</dbReference>
<accession>A0A2H1W6Q0</accession>
<dbReference type="GO" id="GO:0004983">
    <property type="term" value="F:neuropeptide Y receptor activity"/>
    <property type="evidence" value="ECO:0007669"/>
    <property type="project" value="InterPro"/>
</dbReference>
<feature type="transmembrane region" description="Helical" evidence="11">
    <location>
        <begin position="153"/>
        <end position="174"/>
    </location>
</feature>
<feature type="transmembrane region" description="Helical" evidence="11">
    <location>
        <begin position="321"/>
        <end position="347"/>
    </location>
</feature>
<dbReference type="PRINTS" id="PR01012">
    <property type="entry name" value="NRPEPTIDEYR"/>
</dbReference>
<gene>
    <name evidence="15 16" type="primary">LOC118272572</name>
    <name evidence="13" type="ORF">SFRICE_018095</name>
</gene>
<feature type="domain" description="G-protein coupled receptors family 1 profile" evidence="12">
    <location>
        <begin position="87"/>
        <end position="344"/>
    </location>
</feature>
<evidence type="ECO:0000259" key="12">
    <source>
        <dbReference type="PROSITE" id="PS50262"/>
    </source>
</evidence>
<dbReference type="Pfam" id="PF00001">
    <property type="entry name" value="7tm_1"/>
    <property type="match status" value="1"/>
</dbReference>
<feature type="transmembrane region" description="Helical" evidence="11">
    <location>
        <begin position="186"/>
        <end position="211"/>
    </location>
</feature>
<dbReference type="InterPro" id="IPR017452">
    <property type="entry name" value="GPCR_Rhodpsn_7TM"/>
</dbReference>
<dbReference type="InterPro" id="IPR000611">
    <property type="entry name" value="NPY_rcpt"/>
</dbReference>
<evidence type="ECO:0000256" key="2">
    <source>
        <dbReference type="ARBA" id="ARBA00010663"/>
    </source>
</evidence>
<evidence type="ECO:0000256" key="7">
    <source>
        <dbReference type="ARBA" id="ARBA00023170"/>
    </source>
</evidence>
<dbReference type="PANTHER" id="PTHR24235:SF29">
    <property type="entry name" value="GH23382P"/>
    <property type="match status" value="1"/>
</dbReference>
<dbReference type="PROSITE" id="PS50262">
    <property type="entry name" value="G_PROTEIN_RECEP_F1_2"/>
    <property type="match status" value="1"/>
</dbReference>
<dbReference type="SMART" id="SM01381">
    <property type="entry name" value="7TM_GPCR_Srsx"/>
    <property type="match status" value="1"/>
</dbReference>
<evidence type="ECO:0000313" key="13">
    <source>
        <dbReference type="EMBL" id="SOQ48738.1"/>
    </source>
</evidence>
<evidence type="ECO:0000256" key="9">
    <source>
        <dbReference type="RuleBase" id="RU000688"/>
    </source>
</evidence>
<dbReference type="CDD" id="cd15203">
    <property type="entry name" value="7tmA_NPYR-like"/>
    <property type="match status" value="1"/>
</dbReference>
<reference evidence="13" key="1">
    <citation type="submission" date="2016-07" db="EMBL/GenBank/DDBJ databases">
        <authorList>
            <person name="Bretaudeau A."/>
        </authorList>
    </citation>
    <scope>NUCLEOTIDE SEQUENCE</scope>
    <source>
        <strain evidence="13">Rice</strain>
        <tissue evidence="13">Whole body</tissue>
    </source>
</reference>
<dbReference type="RefSeq" id="XP_035445051.1">
    <property type="nucleotide sequence ID" value="XM_035589158.2"/>
</dbReference>
<evidence type="ECO:0000256" key="5">
    <source>
        <dbReference type="ARBA" id="ARBA00023040"/>
    </source>
</evidence>
<dbReference type="Proteomes" id="UP000829999">
    <property type="component" value="Chromosome 4"/>
</dbReference>
<keyword evidence="3 9" id="KW-0812">Transmembrane</keyword>
<feature type="transmembrane region" description="Helical" evidence="11">
    <location>
        <begin position="289"/>
        <end position="309"/>
    </location>
</feature>
<evidence type="ECO:0000256" key="3">
    <source>
        <dbReference type="ARBA" id="ARBA00022692"/>
    </source>
</evidence>
<feature type="region of interest" description="Disordered" evidence="10">
    <location>
        <begin position="447"/>
        <end position="466"/>
    </location>
</feature>
<dbReference type="GO" id="GO:0043005">
    <property type="term" value="C:neuron projection"/>
    <property type="evidence" value="ECO:0007669"/>
    <property type="project" value="TreeGrafter"/>
</dbReference>
<dbReference type="OrthoDB" id="9046662at2759"/>
<keyword evidence="6 11" id="KW-0472">Membrane</keyword>
<dbReference type="Gene3D" id="1.20.1070.10">
    <property type="entry name" value="Rhodopsin 7-helix transmembrane proteins"/>
    <property type="match status" value="1"/>
</dbReference>
<dbReference type="GO" id="GO:0005886">
    <property type="term" value="C:plasma membrane"/>
    <property type="evidence" value="ECO:0007669"/>
    <property type="project" value="TreeGrafter"/>
</dbReference>
<dbReference type="AlphaFoldDB" id="A0A2H1W6Q0"/>
<evidence type="ECO:0000313" key="16">
    <source>
        <dbReference type="RefSeq" id="XP_050549433.1"/>
    </source>
</evidence>
<evidence type="ECO:0000256" key="1">
    <source>
        <dbReference type="ARBA" id="ARBA00004141"/>
    </source>
</evidence>
<comment type="subcellular location">
    <subcellularLocation>
        <location evidence="1">Membrane</location>
        <topology evidence="1">Multi-pass membrane protein</topology>
    </subcellularLocation>
</comment>
<dbReference type="PROSITE" id="PS00237">
    <property type="entry name" value="G_PROTEIN_RECEP_F1_1"/>
    <property type="match status" value="1"/>
</dbReference>
<sequence>MVSIYNGSGHEDLAAVTSRYVPAAMSLNGTAYLGGGVLILTKTLTGESVEVIDEPKANKTTDIIDVKIVQVAFCILYTIIFVLGVFGNVLVCYVVFRNRAMQTVTNLFITNLALSDILLCVFAVPLTPMYTFLGRWVFGRLLCHLMPYAQGTSVYISTLTLTSIAIDRFFVIIYPFHPRMKLNTCILIIIFIWVFSLVVTCPYGLFMGIQTTNNRTYYCEESWPSDKSRKIFGVFTTVLQFLIPFLIIAICYTCVSIRLNDRARSKPGAKNTRREEADRDRKRRTNRMLISMVAIFGISWLPLNLINIFNDFYAQMTEWNYYFVSFFLAHSMAMASTCYNPFLYAWLNENFRKEFKQVLPFFESTGGVRNSYHSGRMPTHKADKICNGNDTIQETLLASSFNRGPSIKQRILEGNGKKDNGVEVENIILEDKVLSATYHTKSENVNLQLIDEESQQSETRETKSPM</sequence>
<evidence type="ECO:0000313" key="14">
    <source>
        <dbReference type="Proteomes" id="UP000829999"/>
    </source>
</evidence>
<protein>
    <submittedName>
        <fullName evidence="15 16">Prolactin-releasing peptide receptor</fullName>
    </submittedName>
    <submittedName>
        <fullName evidence="13">SFRICE_018095</fullName>
    </submittedName>
</protein>
<feature type="transmembrane region" description="Helical" evidence="11">
    <location>
        <begin position="231"/>
        <end position="255"/>
    </location>
</feature>
<keyword evidence="8 9" id="KW-0807">Transducer</keyword>
<evidence type="ECO:0000256" key="6">
    <source>
        <dbReference type="ARBA" id="ARBA00023136"/>
    </source>
</evidence>
<dbReference type="CTD" id="100174915"/>
<dbReference type="GO" id="GO:0042923">
    <property type="term" value="F:neuropeptide binding"/>
    <property type="evidence" value="ECO:0007669"/>
    <property type="project" value="TreeGrafter"/>
</dbReference>
<feature type="transmembrane region" description="Helical" evidence="11">
    <location>
        <begin position="108"/>
        <end position="133"/>
    </location>
</feature>
<evidence type="ECO:0000313" key="15">
    <source>
        <dbReference type="RefSeq" id="XP_035445051.1"/>
    </source>
</evidence>
<dbReference type="EMBL" id="ODYU01006678">
    <property type="protein sequence ID" value="SOQ48738.1"/>
    <property type="molecule type" value="Genomic_DNA"/>
</dbReference>
<organism evidence="13">
    <name type="scientific">Spodoptera frugiperda</name>
    <name type="common">Fall armyworm</name>
    <dbReference type="NCBI Taxonomy" id="7108"/>
    <lineage>
        <taxon>Eukaryota</taxon>
        <taxon>Metazoa</taxon>
        <taxon>Ecdysozoa</taxon>
        <taxon>Arthropoda</taxon>
        <taxon>Hexapoda</taxon>
        <taxon>Insecta</taxon>
        <taxon>Pterygota</taxon>
        <taxon>Neoptera</taxon>
        <taxon>Endopterygota</taxon>
        <taxon>Lepidoptera</taxon>
        <taxon>Glossata</taxon>
        <taxon>Ditrysia</taxon>
        <taxon>Noctuoidea</taxon>
        <taxon>Noctuidae</taxon>
        <taxon>Amphipyrinae</taxon>
        <taxon>Spodoptera</taxon>
    </lineage>
</organism>
<dbReference type="PANTHER" id="PTHR24235">
    <property type="entry name" value="NEUROPEPTIDE Y RECEPTOR"/>
    <property type="match status" value="1"/>
</dbReference>
<evidence type="ECO:0000256" key="10">
    <source>
        <dbReference type="SAM" id="MobiDB-lite"/>
    </source>
</evidence>
<reference evidence="15 16" key="2">
    <citation type="submission" date="2025-04" db="UniProtKB">
        <authorList>
            <consortium name="RefSeq"/>
        </authorList>
    </citation>
    <scope>IDENTIFICATION</scope>
    <source>
        <tissue evidence="15 16">Whole larval tissue</tissue>
    </source>
</reference>
<dbReference type="GeneID" id="118272572"/>
<keyword evidence="4 11" id="KW-1133">Transmembrane helix</keyword>
<comment type="similarity">
    <text evidence="2 9">Belongs to the G-protein coupled receptor 1 family.</text>
</comment>
<keyword evidence="7 9" id="KW-0675">Receptor</keyword>
<evidence type="ECO:0000256" key="4">
    <source>
        <dbReference type="ARBA" id="ARBA00022989"/>
    </source>
</evidence>
<dbReference type="FunFam" id="1.20.1070.10:FF:000291">
    <property type="entry name" value="Predicted protein"/>
    <property type="match status" value="1"/>
</dbReference>
<proteinExistence type="inferred from homology"/>
<evidence type="ECO:0000256" key="11">
    <source>
        <dbReference type="SAM" id="Phobius"/>
    </source>
</evidence>
<keyword evidence="14" id="KW-1185">Reference proteome</keyword>
<keyword evidence="5 9" id="KW-0297">G-protein coupled receptor</keyword>
<dbReference type="PRINTS" id="PR00237">
    <property type="entry name" value="GPCRRHODOPSN"/>
</dbReference>
<dbReference type="InterPro" id="IPR000276">
    <property type="entry name" value="GPCR_Rhodpsn"/>
</dbReference>
<name>A0A2H1W6Q0_SPOFR</name>
<evidence type="ECO:0000256" key="8">
    <source>
        <dbReference type="ARBA" id="ARBA00023224"/>
    </source>
</evidence>
<feature type="transmembrane region" description="Helical" evidence="11">
    <location>
        <begin position="68"/>
        <end position="96"/>
    </location>
</feature>
<dbReference type="SUPFAM" id="SSF81321">
    <property type="entry name" value="Family A G protein-coupled receptor-like"/>
    <property type="match status" value="1"/>
</dbReference>